<feature type="region of interest" description="Disordered" evidence="1">
    <location>
        <begin position="1"/>
        <end position="215"/>
    </location>
</feature>
<dbReference type="EMBL" id="CADCUU010000133">
    <property type="protein sequence ID" value="CAA9400069.1"/>
    <property type="molecule type" value="Genomic_DNA"/>
</dbReference>
<dbReference type="AlphaFoldDB" id="A0A6J4P035"/>
<sequence>GDWHRGYRRDPAGRGGAPVREPARRQRLRRARRAAVRGAGLHRPEGAAAPGAAGPVGHGLPRGAGLLPDDHLRAAGLCHGHDDRGGGLPRDARGPQPPHGPHRAQGHRGELAPHLARDEHGLPQQLRVQADRGRHRDARGVGRGADGRRGADRRADRGRDLGPRRRELRRGGGRHTHQAPARHPRQPDGERAAGQEHRAEGLHPCRGQGRDPHGL</sequence>
<feature type="compositionally biased region" description="Basic and acidic residues" evidence="1">
    <location>
        <begin position="129"/>
        <end position="165"/>
    </location>
</feature>
<evidence type="ECO:0000313" key="2">
    <source>
        <dbReference type="EMBL" id="CAA9400069.1"/>
    </source>
</evidence>
<feature type="compositionally biased region" description="Basic and acidic residues" evidence="1">
    <location>
        <begin position="68"/>
        <end position="93"/>
    </location>
</feature>
<gene>
    <name evidence="2" type="ORF">AVDCRST_MAG15-957</name>
</gene>
<reference evidence="2" key="1">
    <citation type="submission" date="2020-02" db="EMBL/GenBank/DDBJ databases">
        <authorList>
            <person name="Meier V. D."/>
        </authorList>
    </citation>
    <scope>NUCLEOTIDE SEQUENCE</scope>
    <source>
        <strain evidence="2">AVDCRST_MAG15</strain>
    </source>
</reference>
<evidence type="ECO:0000256" key="1">
    <source>
        <dbReference type="SAM" id="MobiDB-lite"/>
    </source>
</evidence>
<feature type="compositionally biased region" description="Basic and acidic residues" evidence="1">
    <location>
        <begin position="1"/>
        <end position="12"/>
    </location>
</feature>
<feature type="compositionally biased region" description="Basic and acidic residues" evidence="1">
    <location>
        <begin position="107"/>
        <end position="121"/>
    </location>
</feature>
<feature type="non-terminal residue" evidence="2">
    <location>
        <position position="215"/>
    </location>
</feature>
<feature type="compositionally biased region" description="Basic and acidic residues" evidence="1">
    <location>
        <begin position="185"/>
        <end position="215"/>
    </location>
</feature>
<feature type="compositionally biased region" description="Low complexity" evidence="1">
    <location>
        <begin position="36"/>
        <end position="53"/>
    </location>
</feature>
<protein>
    <submittedName>
        <fullName evidence="2">Response regulators consisting of a CheY-like receiver domain and a winged-helix DNA-binding domain</fullName>
    </submittedName>
</protein>
<accession>A0A6J4P035</accession>
<proteinExistence type="predicted"/>
<keyword evidence="2" id="KW-0238">DNA-binding</keyword>
<feature type="compositionally biased region" description="Basic residues" evidence="1">
    <location>
        <begin position="166"/>
        <end position="184"/>
    </location>
</feature>
<feature type="compositionally biased region" description="Basic residues" evidence="1">
    <location>
        <begin position="25"/>
        <end position="35"/>
    </location>
</feature>
<dbReference type="GO" id="GO:0003677">
    <property type="term" value="F:DNA binding"/>
    <property type="evidence" value="ECO:0007669"/>
    <property type="project" value="UniProtKB-KW"/>
</dbReference>
<feature type="non-terminal residue" evidence="2">
    <location>
        <position position="1"/>
    </location>
</feature>
<organism evidence="2">
    <name type="scientific">uncultured Rubellimicrobium sp</name>
    <dbReference type="NCBI Taxonomy" id="543078"/>
    <lineage>
        <taxon>Bacteria</taxon>
        <taxon>Pseudomonadati</taxon>
        <taxon>Pseudomonadota</taxon>
        <taxon>Alphaproteobacteria</taxon>
        <taxon>Rhodobacterales</taxon>
        <taxon>Roseobacteraceae</taxon>
        <taxon>Rubellimicrobium</taxon>
        <taxon>environmental samples</taxon>
    </lineage>
</organism>
<name>A0A6J4P035_9RHOB</name>